<dbReference type="FunFam" id="3.30.310.10:FF:000002">
    <property type="entry name" value="TATA-box-binding protein 2"/>
    <property type="match status" value="1"/>
</dbReference>
<accession>A0AAN9UWN4</accession>
<feature type="region of interest" description="Disordered" evidence="6">
    <location>
        <begin position="1"/>
        <end position="41"/>
    </location>
</feature>
<evidence type="ECO:0000256" key="3">
    <source>
        <dbReference type="ARBA" id="ARBA00023125"/>
    </source>
</evidence>
<evidence type="ECO:0000256" key="1">
    <source>
        <dbReference type="ARBA" id="ARBA00004123"/>
    </source>
</evidence>
<dbReference type="Pfam" id="PF00352">
    <property type="entry name" value="TBP"/>
    <property type="match status" value="2"/>
</dbReference>
<dbReference type="HAMAP" id="MF_00408">
    <property type="entry name" value="TATA_bind_prot_arch"/>
    <property type="match status" value="1"/>
</dbReference>
<evidence type="ECO:0000256" key="5">
    <source>
        <dbReference type="ARBA" id="ARBA00023242"/>
    </source>
</evidence>
<dbReference type="GO" id="GO:0005634">
    <property type="term" value="C:nucleus"/>
    <property type="evidence" value="ECO:0007669"/>
    <property type="project" value="UniProtKB-SubCell"/>
</dbReference>
<dbReference type="SUPFAM" id="SSF55945">
    <property type="entry name" value="TATA-box binding protein-like"/>
    <property type="match status" value="2"/>
</dbReference>
<dbReference type="EMBL" id="JAKJXP020000027">
    <property type="protein sequence ID" value="KAK7753625.1"/>
    <property type="molecule type" value="Genomic_DNA"/>
</dbReference>
<evidence type="ECO:0000256" key="2">
    <source>
        <dbReference type="ARBA" id="ARBA00005560"/>
    </source>
</evidence>
<dbReference type="GO" id="GO:0006367">
    <property type="term" value="P:transcription initiation at RNA polymerase II promoter"/>
    <property type="evidence" value="ECO:0007669"/>
    <property type="project" value="UniProtKB-ARBA"/>
</dbReference>
<evidence type="ECO:0000256" key="6">
    <source>
        <dbReference type="SAM" id="MobiDB-lite"/>
    </source>
</evidence>
<proteinExistence type="inferred from homology"/>
<dbReference type="PANTHER" id="PTHR10126">
    <property type="entry name" value="TATA-BOX BINDING PROTEIN"/>
    <property type="match status" value="1"/>
</dbReference>
<sequence>MDGIQTHPATAAQAKAFTAPGSLSFPGGAGEFTPPPTEAEKANGQQRYVNGGGVQQAGQAANGTGVTPATPAATPAATQGGSGLTPTLQNLVSTVNLDCRLDLKTIALHARNAEYNPKRFAAVIMRIREPKTTALIFASGKMVVTGAKSEDDSKLASRKYARIIQKLGFNAKFTDFKIQNIVGSCDIKFPIRLEGLASRHHNFSSYEPELFPGLIYRMIKPKIVLLIFVSGKIVLTGAKVREEIYQAFEMIYPVLQDFRKV</sequence>
<dbReference type="InterPro" id="IPR012295">
    <property type="entry name" value="TBP_dom_sf"/>
</dbReference>
<evidence type="ECO:0000313" key="8">
    <source>
        <dbReference type="Proteomes" id="UP001320420"/>
    </source>
</evidence>
<feature type="compositionally biased region" description="Low complexity" evidence="6">
    <location>
        <begin position="1"/>
        <end position="19"/>
    </location>
</feature>
<comment type="caution">
    <text evidence="7">The sequence shown here is derived from an EMBL/GenBank/DDBJ whole genome shotgun (WGS) entry which is preliminary data.</text>
</comment>
<protein>
    <submittedName>
        <fullName evidence="7">TATA-binding protein (TBP)</fullName>
    </submittedName>
</protein>
<dbReference type="GO" id="GO:0005667">
    <property type="term" value="C:transcription regulator complex"/>
    <property type="evidence" value="ECO:0007669"/>
    <property type="project" value="UniProtKB-ARBA"/>
</dbReference>
<keyword evidence="5" id="KW-0539">Nucleus</keyword>
<organism evidence="7 8">
    <name type="scientific">Diatrype stigma</name>
    <dbReference type="NCBI Taxonomy" id="117547"/>
    <lineage>
        <taxon>Eukaryota</taxon>
        <taxon>Fungi</taxon>
        <taxon>Dikarya</taxon>
        <taxon>Ascomycota</taxon>
        <taxon>Pezizomycotina</taxon>
        <taxon>Sordariomycetes</taxon>
        <taxon>Xylariomycetidae</taxon>
        <taxon>Xylariales</taxon>
        <taxon>Diatrypaceae</taxon>
        <taxon>Diatrype</taxon>
    </lineage>
</organism>
<feature type="compositionally biased region" description="Low complexity" evidence="6">
    <location>
        <begin position="56"/>
        <end position="79"/>
    </location>
</feature>
<keyword evidence="8" id="KW-1185">Reference proteome</keyword>
<dbReference type="InterPro" id="IPR030491">
    <property type="entry name" value="TBP_CS"/>
</dbReference>
<keyword evidence="4" id="KW-0804">Transcription</keyword>
<comment type="subcellular location">
    <subcellularLocation>
        <location evidence="1">Nucleus</location>
    </subcellularLocation>
</comment>
<feature type="region of interest" description="Disordered" evidence="6">
    <location>
        <begin position="55"/>
        <end position="81"/>
    </location>
</feature>
<evidence type="ECO:0000313" key="7">
    <source>
        <dbReference type="EMBL" id="KAK7753625.1"/>
    </source>
</evidence>
<dbReference type="PRINTS" id="PR00686">
    <property type="entry name" value="TIFACTORIID"/>
</dbReference>
<gene>
    <name evidence="7" type="primary">tbp1</name>
    <name evidence="7" type="ORF">SLS62_004483</name>
</gene>
<dbReference type="InterPro" id="IPR033710">
    <property type="entry name" value="TBP_eukaryotic"/>
</dbReference>
<dbReference type="FunFam" id="3.30.310.10:FF:000001">
    <property type="entry name" value="TATA-box-binding protein 2"/>
    <property type="match status" value="1"/>
</dbReference>
<dbReference type="CDD" id="cd04516">
    <property type="entry name" value="TBP_eukaryotes"/>
    <property type="match status" value="1"/>
</dbReference>
<name>A0AAN9UWN4_9PEZI</name>
<reference evidence="7 8" key="1">
    <citation type="submission" date="2024-02" db="EMBL/GenBank/DDBJ databases">
        <title>De novo assembly and annotation of 12 fungi associated with fruit tree decline syndrome in Ontario, Canada.</title>
        <authorList>
            <person name="Sulman M."/>
            <person name="Ellouze W."/>
            <person name="Ilyukhin E."/>
        </authorList>
    </citation>
    <scope>NUCLEOTIDE SEQUENCE [LARGE SCALE GENOMIC DNA]</scope>
    <source>
        <strain evidence="7 8">M11/M66-122</strain>
    </source>
</reference>
<dbReference type="InterPro" id="IPR000814">
    <property type="entry name" value="TBP"/>
</dbReference>
<comment type="similarity">
    <text evidence="2">Belongs to the TBP family.</text>
</comment>
<dbReference type="Proteomes" id="UP001320420">
    <property type="component" value="Unassembled WGS sequence"/>
</dbReference>
<dbReference type="Gene3D" id="3.30.310.10">
    <property type="entry name" value="TATA-Binding Protein"/>
    <property type="match status" value="2"/>
</dbReference>
<dbReference type="PROSITE" id="PS00351">
    <property type="entry name" value="TFIID"/>
    <property type="match status" value="1"/>
</dbReference>
<evidence type="ECO:0000256" key="4">
    <source>
        <dbReference type="ARBA" id="ARBA00023163"/>
    </source>
</evidence>
<dbReference type="GO" id="GO:0003677">
    <property type="term" value="F:DNA binding"/>
    <property type="evidence" value="ECO:0007669"/>
    <property type="project" value="UniProtKB-KW"/>
</dbReference>
<dbReference type="AlphaFoldDB" id="A0AAN9UWN4"/>
<keyword evidence="3" id="KW-0238">DNA-binding</keyword>